<name>V5FZP0_ANOGL</name>
<dbReference type="EMBL" id="GALX01005306">
    <property type="protein sequence ID" value="JAB63160.1"/>
    <property type="molecule type" value="Transcribed_RNA"/>
</dbReference>
<proteinExistence type="predicted"/>
<dbReference type="AlphaFoldDB" id="V5FZP0"/>
<accession>V5FZP0</accession>
<dbReference type="PANTHER" id="PTHR47326">
    <property type="entry name" value="TRANSPOSABLE ELEMENT TC3 TRANSPOSASE-LIKE PROTEIN"/>
    <property type="match status" value="1"/>
</dbReference>
<gene>
    <name evidence="1" type="primary">TC3A</name>
</gene>
<reference evidence="1" key="1">
    <citation type="submission" date="2013-07" db="EMBL/GenBank/DDBJ databases">
        <title>Midgut Transcriptome Profiling of Anoplphora glabripennis, a Lignocellulose Degrading, Wood-Boring Cerambycid.</title>
        <authorList>
            <person name="Scully E.D."/>
            <person name="Hoover K."/>
            <person name="Carlson J.E."/>
            <person name="Tien M."/>
            <person name="Geib S.M."/>
        </authorList>
    </citation>
    <scope>NUCLEOTIDE SEQUENCE</scope>
</reference>
<sequence>TRLILYTDEASFGRNGVINSHNLHYWSDENPHAIIETRHQRQFYVNVWSGIIGPYLLGPFVLPPRLNGQRYLDFLVHQLPQLLEDVDLETRNALIFMHDGAPPHFSAAVRDHLNEVYPNRWIGRGGPIHWPARTPDMNPLDFFFWGHLKNLVYSTPVTTREELEERIFYCANEIRQNPEMLWRVQQSSVKRARICIRGGGTNIENLL</sequence>
<dbReference type="InterPro" id="IPR036397">
    <property type="entry name" value="RNaseH_sf"/>
</dbReference>
<feature type="non-terminal residue" evidence="1">
    <location>
        <position position="1"/>
    </location>
</feature>
<protein>
    <submittedName>
        <fullName evidence="1">Transposable element Tc3 transposase</fullName>
    </submittedName>
</protein>
<organism evidence="1">
    <name type="scientific">Anoplophora glabripennis</name>
    <name type="common">Asian longhorn beetle</name>
    <name type="synonym">Anoplophora nobilis</name>
    <dbReference type="NCBI Taxonomy" id="217634"/>
    <lineage>
        <taxon>Eukaryota</taxon>
        <taxon>Metazoa</taxon>
        <taxon>Ecdysozoa</taxon>
        <taxon>Arthropoda</taxon>
        <taxon>Hexapoda</taxon>
        <taxon>Insecta</taxon>
        <taxon>Pterygota</taxon>
        <taxon>Neoptera</taxon>
        <taxon>Endopterygota</taxon>
        <taxon>Coleoptera</taxon>
        <taxon>Polyphaga</taxon>
        <taxon>Cucujiformia</taxon>
        <taxon>Chrysomeloidea</taxon>
        <taxon>Cerambycidae</taxon>
        <taxon>Lamiinae</taxon>
        <taxon>Lamiini</taxon>
        <taxon>Anoplophora</taxon>
    </lineage>
</organism>
<dbReference type="PANTHER" id="PTHR47326:SF1">
    <property type="entry name" value="HTH PSQ-TYPE DOMAIN-CONTAINING PROTEIN"/>
    <property type="match status" value="1"/>
</dbReference>
<dbReference type="GO" id="GO:0003676">
    <property type="term" value="F:nucleic acid binding"/>
    <property type="evidence" value="ECO:0007669"/>
    <property type="project" value="InterPro"/>
</dbReference>
<dbReference type="Gene3D" id="3.30.420.10">
    <property type="entry name" value="Ribonuclease H-like superfamily/Ribonuclease H"/>
    <property type="match status" value="1"/>
</dbReference>
<evidence type="ECO:0000313" key="1">
    <source>
        <dbReference type="EMBL" id="JAB63160.1"/>
    </source>
</evidence>